<dbReference type="InterPro" id="IPR009722">
    <property type="entry name" value="YjiK/CarP"/>
</dbReference>
<comment type="subcellular location">
    <subcellularLocation>
        <location evidence="1">Cell membrane</location>
    </subcellularLocation>
</comment>
<keyword evidence="4" id="KW-0472">Membrane</keyword>
<protein>
    <recommendedName>
        <fullName evidence="9">SdiA-regulated family protein</fullName>
    </recommendedName>
</protein>
<dbReference type="GO" id="GO:0005886">
    <property type="term" value="C:plasma membrane"/>
    <property type="evidence" value="ECO:0007669"/>
    <property type="project" value="UniProtKB-SubCell"/>
</dbReference>
<dbReference type="InterPro" id="IPR011042">
    <property type="entry name" value="6-blade_b-propeller_TolB-like"/>
</dbReference>
<evidence type="ECO:0000256" key="6">
    <source>
        <dbReference type="SAM" id="SignalP"/>
    </source>
</evidence>
<sequence>MSGIRSICANMLLAFFLLSCDGNKAADAGKKSPAQEAKKKKKDDWNKEAPSTDIAIRQKWEVPAILKEVSGIAFLGNNQFACVQDEAGVIFILNTSTGKIDKQVTFGAAADYEGIAMVGRTAYVVRSEGKIFEVDNIDRKPPRIREYSTGLTKKNNVEGIAYDQKQNRLLLVIKGAEAGTKDYKGIYAFNLQTKKFVAEPVFKINLHDSLLANYKGENLNKALRPAEIAIDPVTGLIYLIEASNPQLFILNNDGSLKLRYKLDETVFGQPEGLTFSPSGDLYISNEGKKEKGNILKVQLR</sequence>
<dbReference type="SUPFAM" id="SSF63825">
    <property type="entry name" value="YWTD domain"/>
    <property type="match status" value="1"/>
</dbReference>
<feature type="signal peptide" evidence="6">
    <location>
        <begin position="1"/>
        <end position="25"/>
    </location>
</feature>
<evidence type="ECO:0000256" key="1">
    <source>
        <dbReference type="ARBA" id="ARBA00004236"/>
    </source>
</evidence>
<dbReference type="AlphaFoldDB" id="A0A5M6D915"/>
<evidence type="ECO:0000313" key="7">
    <source>
        <dbReference type="EMBL" id="KAA5541685.1"/>
    </source>
</evidence>
<evidence type="ECO:0000256" key="2">
    <source>
        <dbReference type="ARBA" id="ARBA00009852"/>
    </source>
</evidence>
<dbReference type="Proteomes" id="UP000323426">
    <property type="component" value="Unassembled WGS sequence"/>
</dbReference>
<keyword evidence="6" id="KW-0732">Signal</keyword>
<reference evidence="7 8" key="1">
    <citation type="submission" date="2019-09" db="EMBL/GenBank/DDBJ databases">
        <title>Genome sequence and assembly of Adhaeribacter sp.</title>
        <authorList>
            <person name="Chhetri G."/>
        </authorList>
    </citation>
    <scope>NUCLEOTIDE SEQUENCE [LARGE SCALE GENOMIC DNA]</scope>
    <source>
        <strain evidence="7 8">DK36</strain>
    </source>
</reference>
<keyword evidence="3" id="KW-1003">Cell membrane</keyword>
<feature type="region of interest" description="Disordered" evidence="5">
    <location>
        <begin position="27"/>
        <end position="50"/>
    </location>
</feature>
<dbReference type="Gene3D" id="2.120.10.30">
    <property type="entry name" value="TolB, C-terminal domain"/>
    <property type="match status" value="1"/>
</dbReference>
<evidence type="ECO:0000256" key="3">
    <source>
        <dbReference type="ARBA" id="ARBA00022475"/>
    </source>
</evidence>
<name>A0A5M6D915_9BACT</name>
<gene>
    <name evidence="7" type="ORF">F0145_20160</name>
</gene>
<proteinExistence type="inferred from homology"/>
<evidence type="ECO:0000256" key="4">
    <source>
        <dbReference type="ARBA" id="ARBA00023136"/>
    </source>
</evidence>
<evidence type="ECO:0008006" key="9">
    <source>
        <dbReference type="Google" id="ProtNLM"/>
    </source>
</evidence>
<comment type="similarity">
    <text evidence="2">Belongs to the YjiK family.</text>
</comment>
<organism evidence="7 8">
    <name type="scientific">Adhaeribacter rhizoryzae</name>
    <dbReference type="NCBI Taxonomy" id="2607907"/>
    <lineage>
        <taxon>Bacteria</taxon>
        <taxon>Pseudomonadati</taxon>
        <taxon>Bacteroidota</taxon>
        <taxon>Cytophagia</taxon>
        <taxon>Cytophagales</taxon>
        <taxon>Hymenobacteraceae</taxon>
        <taxon>Adhaeribacter</taxon>
    </lineage>
</organism>
<dbReference type="EMBL" id="VWSF01000020">
    <property type="protein sequence ID" value="KAA5541685.1"/>
    <property type="molecule type" value="Genomic_DNA"/>
</dbReference>
<accession>A0A5M6D915</accession>
<dbReference type="PROSITE" id="PS51257">
    <property type="entry name" value="PROKAR_LIPOPROTEIN"/>
    <property type="match status" value="1"/>
</dbReference>
<evidence type="ECO:0000256" key="5">
    <source>
        <dbReference type="SAM" id="MobiDB-lite"/>
    </source>
</evidence>
<keyword evidence="8" id="KW-1185">Reference proteome</keyword>
<evidence type="ECO:0000313" key="8">
    <source>
        <dbReference type="Proteomes" id="UP000323426"/>
    </source>
</evidence>
<dbReference type="Pfam" id="PF06977">
    <property type="entry name" value="SdiA-regulated"/>
    <property type="match status" value="1"/>
</dbReference>
<feature type="chain" id="PRO_5024382782" description="SdiA-regulated family protein" evidence="6">
    <location>
        <begin position="26"/>
        <end position="300"/>
    </location>
</feature>
<comment type="caution">
    <text evidence="7">The sequence shown here is derived from an EMBL/GenBank/DDBJ whole genome shotgun (WGS) entry which is preliminary data.</text>
</comment>